<sequence length="136" mass="15612">MSPTNTTPQRLQYGARPTQPGMYLGLFHGRNSRKEDMDDWGFAGPVLGPLNYCHTTYMAYIHLQFVNGQDARICCNSGHLAVDLEVVEDMIHFEGAYYGDWTVFFVAPEECRRPDDAFRNKPRVNAYQWHNHLNAA</sequence>
<dbReference type="RefSeq" id="WP_177136678.1">
    <property type="nucleotide sequence ID" value="NZ_VYGV01000015.1"/>
</dbReference>
<dbReference type="AlphaFoldDB" id="A0A7Y8GXS2"/>
<evidence type="ECO:0000313" key="2">
    <source>
        <dbReference type="Proteomes" id="UP000545507"/>
    </source>
</evidence>
<dbReference type="EMBL" id="VYGV01000015">
    <property type="protein sequence ID" value="NWF46777.1"/>
    <property type="molecule type" value="Genomic_DNA"/>
</dbReference>
<protein>
    <submittedName>
        <fullName evidence="1">Uncharacterized protein</fullName>
    </submittedName>
</protein>
<accession>A0A7Y8GXS2</accession>
<reference evidence="1 2" key="1">
    <citation type="submission" date="2019-09" db="EMBL/GenBank/DDBJ databases">
        <title>Hydrogenophaga aromatica sp. nov., isolated from a para-xylene-degrading enrichment culture.</title>
        <authorList>
            <person name="Tancsics A."/>
            <person name="Banerjee S."/>
        </authorList>
    </citation>
    <scope>NUCLEOTIDE SEQUENCE [LARGE SCALE GENOMIC DNA]</scope>
    <source>
        <strain evidence="1 2">D2P1</strain>
    </source>
</reference>
<name>A0A7Y8GXS2_9BURK</name>
<evidence type="ECO:0000313" key="1">
    <source>
        <dbReference type="EMBL" id="NWF46777.1"/>
    </source>
</evidence>
<comment type="caution">
    <text evidence="1">The sequence shown here is derived from an EMBL/GenBank/DDBJ whole genome shotgun (WGS) entry which is preliminary data.</text>
</comment>
<dbReference type="Proteomes" id="UP000545507">
    <property type="component" value="Unassembled WGS sequence"/>
</dbReference>
<gene>
    <name evidence="1" type="ORF">F3K02_16175</name>
</gene>
<proteinExistence type="predicted"/>
<organism evidence="1 2">
    <name type="scientific">Hydrogenophaga aromaticivorans</name>
    <dbReference type="NCBI Taxonomy" id="2610898"/>
    <lineage>
        <taxon>Bacteria</taxon>
        <taxon>Pseudomonadati</taxon>
        <taxon>Pseudomonadota</taxon>
        <taxon>Betaproteobacteria</taxon>
        <taxon>Burkholderiales</taxon>
        <taxon>Comamonadaceae</taxon>
        <taxon>Hydrogenophaga</taxon>
    </lineage>
</organism>
<keyword evidence="2" id="KW-1185">Reference proteome</keyword>